<evidence type="ECO:0000256" key="6">
    <source>
        <dbReference type="ARBA" id="ARBA00022679"/>
    </source>
</evidence>
<comment type="similarity">
    <text evidence="10 11">Belongs to the class-III pyridoxal-phosphate-dependent aminotransferase family. BioA subfamily.</text>
</comment>
<comment type="catalytic activity">
    <reaction evidence="11">
        <text>(8S)-8-amino-7-oxononanoate + S-adenosyl-L-methionine = S-adenosyl-4-methylsulfanyl-2-oxobutanoate + (7R,8S)-7,8-diammoniononanoate</text>
        <dbReference type="Rhea" id="RHEA:16861"/>
        <dbReference type="ChEBI" id="CHEBI:16490"/>
        <dbReference type="ChEBI" id="CHEBI:59789"/>
        <dbReference type="ChEBI" id="CHEBI:149468"/>
        <dbReference type="ChEBI" id="CHEBI:149469"/>
        <dbReference type="EC" id="2.6.1.62"/>
    </reaction>
</comment>
<dbReference type="GO" id="GO:0004015">
    <property type="term" value="F:adenosylmethionine-8-amino-7-oxononanoate transaminase activity"/>
    <property type="evidence" value="ECO:0007669"/>
    <property type="project" value="UniProtKB-UniRule"/>
</dbReference>
<keyword evidence="8 11" id="KW-0093">Biotin biosynthesis</keyword>
<comment type="caution">
    <text evidence="11">Lacks conserved residue(s) required for the propagation of feature annotation.</text>
</comment>
<accession>A0A1F4RIG2</accession>
<evidence type="ECO:0000256" key="11">
    <source>
        <dbReference type="HAMAP-Rule" id="MF_00834"/>
    </source>
</evidence>
<reference evidence="13 14" key="1">
    <citation type="journal article" date="2016" name="Nat. Commun.">
        <title>Thousands of microbial genomes shed light on interconnected biogeochemical processes in an aquifer system.</title>
        <authorList>
            <person name="Anantharaman K."/>
            <person name="Brown C.T."/>
            <person name="Hug L.A."/>
            <person name="Sharon I."/>
            <person name="Castelle C.J."/>
            <person name="Probst A.J."/>
            <person name="Thomas B.C."/>
            <person name="Singh A."/>
            <person name="Wilkins M.J."/>
            <person name="Karaoz U."/>
            <person name="Brodie E.L."/>
            <person name="Williams K.H."/>
            <person name="Hubbard S.S."/>
            <person name="Banfield J.F."/>
        </authorList>
    </citation>
    <scope>NUCLEOTIDE SEQUENCE [LARGE SCALE GENOMIC DNA]</scope>
</reference>
<protein>
    <recommendedName>
        <fullName evidence="11">Adenosylmethionine-8-amino-7-oxononanoate aminotransferase</fullName>
        <ecNumber evidence="11">2.6.1.62</ecNumber>
    </recommendedName>
    <alternativeName>
        <fullName evidence="11">7,8-diamino-pelargonic acid aminotransferase</fullName>
        <shortName evidence="11">DAPA AT</shortName>
        <shortName evidence="11">DAPA aminotransferase</shortName>
    </alternativeName>
    <alternativeName>
        <fullName evidence="11">7,8-diaminononanoate synthase</fullName>
        <shortName evidence="11">DANS</shortName>
    </alternativeName>
    <alternativeName>
        <fullName evidence="11">Diaminopelargonic acid synthase</fullName>
    </alternativeName>
</protein>
<comment type="subcellular location">
    <subcellularLocation>
        <location evidence="2 11">Cytoplasm</location>
    </subcellularLocation>
</comment>
<feature type="binding site" evidence="11">
    <location>
        <position position="380"/>
    </location>
    <ligand>
        <name>substrate</name>
    </ligand>
</feature>
<feature type="coiled-coil region" evidence="12">
    <location>
        <begin position="311"/>
        <end position="338"/>
    </location>
</feature>
<dbReference type="InterPro" id="IPR015422">
    <property type="entry name" value="PyrdxlP-dep_Trfase_small"/>
</dbReference>
<feature type="modified residue" description="N6-(pyridoxal phosphate)lysine" evidence="11">
    <location>
        <position position="257"/>
    </location>
</feature>
<dbReference type="HAMAP" id="MF_00834">
    <property type="entry name" value="BioA"/>
    <property type="match status" value="1"/>
</dbReference>
<comment type="function">
    <text evidence="11">Catalyzes the transfer of the alpha-amino group from S-adenosyl-L-methionine (SAM) to 7-keto-8-aminopelargonic acid (KAPA) to form 7,8-diaminopelargonic acid (DAPA). It is the only aminotransferase known to utilize SAM as an amino donor.</text>
</comment>
<dbReference type="Gene3D" id="3.90.1150.10">
    <property type="entry name" value="Aspartate Aminotransferase, domain 1"/>
    <property type="match status" value="1"/>
</dbReference>
<dbReference type="UniPathway" id="UPA00078">
    <property type="reaction ID" value="UER00160"/>
</dbReference>
<dbReference type="FunFam" id="3.40.640.10:FF:000078">
    <property type="entry name" value="Adenosylmethionine-8-amino-7-oxononanoate aminotransferase"/>
    <property type="match status" value="1"/>
</dbReference>
<comment type="cofactor">
    <cofactor evidence="1 11">
        <name>pyridoxal 5'-phosphate</name>
        <dbReference type="ChEBI" id="CHEBI:597326"/>
    </cofactor>
</comment>
<dbReference type="Pfam" id="PF00202">
    <property type="entry name" value="Aminotran_3"/>
    <property type="match status" value="1"/>
</dbReference>
<keyword evidence="6 11" id="KW-0808">Transferase</keyword>
<dbReference type="GO" id="GO:0009102">
    <property type="term" value="P:biotin biosynthetic process"/>
    <property type="evidence" value="ECO:0007669"/>
    <property type="project" value="UniProtKB-UniRule"/>
</dbReference>
<dbReference type="SUPFAM" id="SSF53383">
    <property type="entry name" value="PLP-dependent transferases"/>
    <property type="match status" value="1"/>
</dbReference>
<feature type="binding site" evidence="11">
    <location>
        <position position="292"/>
    </location>
    <ligand>
        <name>substrate</name>
    </ligand>
</feature>
<dbReference type="InterPro" id="IPR015421">
    <property type="entry name" value="PyrdxlP-dep_Trfase_major"/>
</dbReference>
<name>A0A1F4RIG2_UNCSA</name>
<evidence type="ECO:0000256" key="12">
    <source>
        <dbReference type="SAM" id="Coils"/>
    </source>
</evidence>
<feature type="binding site" evidence="11">
    <location>
        <begin position="293"/>
        <end position="294"/>
    </location>
    <ligand>
        <name>pyridoxal 5'-phosphate</name>
        <dbReference type="ChEBI" id="CHEBI:597326"/>
    </ligand>
</feature>
<evidence type="ECO:0000256" key="4">
    <source>
        <dbReference type="ARBA" id="ARBA00022490"/>
    </source>
</evidence>
<dbReference type="PANTHER" id="PTHR42684">
    <property type="entry name" value="ADENOSYLMETHIONINE-8-AMINO-7-OXONONANOATE AMINOTRANSFERASE"/>
    <property type="match status" value="1"/>
</dbReference>
<feature type="binding site" evidence="11">
    <location>
        <position position="140"/>
    </location>
    <ligand>
        <name>substrate</name>
    </ligand>
</feature>
<feature type="binding site" evidence="11">
    <location>
        <begin position="107"/>
        <end position="108"/>
    </location>
    <ligand>
        <name>pyridoxal 5'-phosphate</name>
        <dbReference type="ChEBI" id="CHEBI:597326"/>
    </ligand>
</feature>
<keyword evidence="4 11" id="KW-0963">Cytoplasm</keyword>
<dbReference type="Gene3D" id="3.40.640.10">
    <property type="entry name" value="Type I PLP-dependent aspartate aminotransferase-like (Major domain)"/>
    <property type="match status" value="1"/>
</dbReference>
<evidence type="ECO:0000256" key="8">
    <source>
        <dbReference type="ARBA" id="ARBA00022756"/>
    </source>
</evidence>
<dbReference type="NCBIfam" id="TIGR00508">
    <property type="entry name" value="bioA"/>
    <property type="match status" value="1"/>
</dbReference>
<dbReference type="InterPro" id="IPR005814">
    <property type="entry name" value="Aminotrans_3"/>
</dbReference>
<evidence type="ECO:0000256" key="7">
    <source>
        <dbReference type="ARBA" id="ARBA00022691"/>
    </source>
</evidence>
<comment type="caution">
    <text evidence="13">The sequence shown here is derived from an EMBL/GenBank/DDBJ whole genome shotgun (WGS) entry which is preliminary data.</text>
</comment>
<evidence type="ECO:0000256" key="5">
    <source>
        <dbReference type="ARBA" id="ARBA00022576"/>
    </source>
</evidence>
<evidence type="ECO:0000256" key="10">
    <source>
        <dbReference type="ARBA" id="ARBA00060970"/>
    </source>
</evidence>
<dbReference type="EC" id="2.6.1.62" evidence="11"/>
<gene>
    <name evidence="11" type="primary">bioA</name>
    <name evidence="13" type="ORF">A3F86_05935</name>
</gene>
<keyword evidence="5 11" id="KW-0032">Aminotransferase</keyword>
<organism evidence="13 14">
    <name type="scientific">candidate division WOR-1 bacterium RIFCSPLOWO2_12_FULL_45_9</name>
    <dbReference type="NCBI Taxonomy" id="1802568"/>
    <lineage>
        <taxon>Bacteria</taxon>
        <taxon>Bacillati</taxon>
        <taxon>Saganbacteria</taxon>
    </lineage>
</organism>
<dbReference type="EMBL" id="METQ01000064">
    <property type="protein sequence ID" value="OGC07978.1"/>
    <property type="molecule type" value="Genomic_DNA"/>
</dbReference>
<feature type="site" description="Participates in the substrate recognition with KAPA and in a stacking interaction with the adenine ring of SAM" evidence="11">
    <location>
        <position position="10"/>
    </location>
</feature>
<dbReference type="AlphaFoldDB" id="A0A1F4RIG2"/>
<dbReference type="PIRSF" id="PIRSF000521">
    <property type="entry name" value="Transaminase_4ab_Lys_Orn"/>
    <property type="match status" value="1"/>
</dbReference>
<dbReference type="CDD" id="cd00610">
    <property type="entry name" value="OAT_like"/>
    <property type="match status" value="1"/>
</dbReference>
<dbReference type="GO" id="GO:0005737">
    <property type="term" value="C:cytoplasm"/>
    <property type="evidence" value="ECO:0007669"/>
    <property type="project" value="UniProtKB-SubCell"/>
</dbReference>
<comment type="pathway">
    <text evidence="11">Cofactor biosynthesis; biotin biosynthesis; 7,8-diaminononanoate from 8-amino-7-oxononanoate (SAM route): step 1/1.</text>
</comment>
<evidence type="ECO:0000256" key="3">
    <source>
        <dbReference type="ARBA" id="ARBA00011738"/>
    </source>
</evidence>
<dbReference type="Proteomes" id="UP000179095">
    <property type="component" value="Unassembled WGS sequence"/>
</dbReference>
<dbReference type="InterPro" id="IPR049704">
    <property type="entry name" value="Aminotrans_3_PPA_site"/>
</dbReference>
<evidence type="ECO:0000256" key="2">
    <source>
        <dbReference type="ARBA" id="ARBA00004496"/>
    </source>
</evidence>
<evidence type="ECO:0000313" key="14">
    <source>
        <dbReference type="Proteomes" id="UP000179095"/>
    </source>
</evidence>
<keyword evidence="7 11" id="KW-0949">S-adenosyl-L-methionine</keyword>
<evidence type="ECO:0000256" key="1">
    <source>
        <dbReference type="ARBA" id="ARBA00001933"/>
    </source>
</evidence>
<dbReference type="STRING" id="1802568.A3F86_05935"/>
<proteinExistence type="inferred from homology"/>
<comment type="subunit">
    <text evidence="3 11">Homodimer.</text>
</comment>
<sequence>MAKNLIWHPFTQMKGWLEHDQLTIERGDGVYLYDTEGNKYIDGVSSLWVTVHGHRKKELNLAIKKQLAKISHSTLLGLGNVPAIELAEKLVKITPKGLDKVFYSDNGSTAVEIALKIAFQYQQQIGQKNKTKFLTLIDAYHGDTLGSVSVGGIDLFHKIYKALLFDSFKSSTNLKEVEKIMKAHHQEIAAMIVEPLIQGAAGMLTQPKGFLKGVKKLCTKYNILLVCDEVATGFGRTGKMFACEHENVCPDILCLAKGITGGYLPLAATLTTKKIFNAFLGEYKETKTLFHGHTYTGNPLGCAAALANLEIFRKEKTLQKLRSKIKLLKLELNKFAALACVKEVRQRGFMVGIELQGFSFEARIGHQVILEARKRGAILRPLGDVIVLMPPLSINKQELKKLLKITYESILKAAIPVL</sequence>
<feature type="binding site" evidence="11">
    <location>
        <position position="257"/>
    </location>
    <ligand>
        <name>substrate</name>
    </ligand>
</feature>
<keyword evidence="9 11" id="KW-0663">Pyridoxal phosphate</keyword>
<evidence type="ECO:0000313" key="13">
    <source>
        <dbReference type="EMBL" id="OGC07978.1"/>
    </source>
</evidence>
<evidence type="ECO:0000256" key="9">
    <source>
        <dbReference type="ARBA" id="ARBA00022898"/>
    </source>
</evidence>
<dbReference type="InterPro" id="IPR005815">
    <property type="entry name" value="BioA"/>
</dbReference>
<dbReference type="PROSITE" id="PS00600">
    <property type="entry name" value="AA_TRANSFER_CLASS_3"/>
    <property type="match status" value="1"/>
</dbReference>
<feature type="binding site" evidence="11">
    <location>
        <position position="228"/>
    </location>
    <ligand>
        <name>pyridoxal 5'-phosphate</name>
        <dbReference type="ChEBI" id="CHEBI:597326"/>
    </ligand>
</feature>
<dbReference type="InterPro" id="IPR015424">
    <property type="entry name" value="PyrdxlP-dep_Trfase"/>
</dbReference>
<keyword evidence="12" id="KW-0175">Coiled coil</keyword>
<dbReference type="PANTHER" id="PTHR42684:SF17">
    <property type="entry name" value="ADENOSYLMETHIONINE-8-AMINO-7-OXONONANOATE AMINOTRANSFERASE"/>
    <property type="match status" value="1"/>
</dbReference>
<dbReference type="GO" id="GO:0030170">
    <property type="term" value="F:pyridoxal phosphate binding"/>
    <property type="evidence" value="ECO:0007669"/>
    <property type="project" value="UniProtKB-UniRule"/>
</dbReference>